<proteinExistence type="predicted"/>
<protein>
    <submittedName>
        <fullName evidence="1">Uncharacterized protein</fullName>
    </submittedName>
</protein>
<reference evidence="1 2" key="1">
    <citation type="journal article" date="2013" name="Nat. Commun.">
        <title>The evolution and pathogenic mechanisms of the rice sheath blight pathogen.</title>
        <authorList>
            <person name="Zheng A."/>
            <person name="Lin R."/>
            <person name="Xu L."/>
            <person name="Qin P."/>
            <person name="Tang C."/>
            <person name="Ai P."/>
            <person name="Zhang D."/>
            <person name="Liu Y."/>
            <person name="Sun Z."/>
            <person name="Feng H."/>
            <person name="Wang Y."/>
            <person name="Chen Y."/>
            <person name="Liang X."/>
            <person name="Fu R."/>
            <person name="Li Q."/>
            <person name="Zhang J."/>
            <person name="Yu X."/>
            <person name="Xie Z."/>
            <person name="Ding L."/>
            <person name="Guan P."/>
            <person name="Tang J."/>
            <person name="Liang Y."/>
            <person name="Wang S."/>
            <person name="Deng Q."/>
            <person name="Li S."/>
            <person name="Zhu J."/>
            <person name="Wang L."/>
            <person name="Liu H."/>
            <person name="Li P."/>
        </authorList>
    </citation>
    <scope>NUCLEOTIDE SEQUENCE [LARGE SCALE GENOMIC DNA]</scope>
    <source>
        <strain evidence="2">AG-1 IA</strain>
    </source>
</reference>
<evidence type="ECO:0000313" key="1">
    <source>
        <dbReference type="EMBL" id="ELU45235.1"/>
    </source>
</evidence>
<dbReference type="HOGENOM" id="CLU_2147549_0_0_1"/>
<accession>L8X4W0</accession>
<sequence length="112" mass="12395">MLNYWSDLAVFRTPIGSSYTYNQASYSQTRPGAFVEGCAYCMCGERAWTRTTQTSKPNAQGESLPLSIIWPLSCDFRRSKVVLDQFYGSVPLSQHGTTRLGAVSREAVRSAG</sequence>
<name>L8X4W0_THACA</name>
<evidence type="ECO:0000313" key="2">
    <source>
        <dbReference type="Proteomes" id="UP000011668"/>
    </source>
</evidence>
<gene>
    <name evidence="1" type="ORF">AG1IA_00734</name>
</gene>
<comment type="caution">
    <text evidence="1">The sequence shown here is derived from an EMBL/GenBank/DDBJ whole genome shotgun (WGS) entry which is preliminary data.</text>
</comment>
<dbReference type="EMBL" id="AFRT01000125">
    <property type="protein sequence ID" value="ELU45235.1"/>
    <property type="molecule type" value="Genomic_DNA"/>
</dbReference>
<dbReference type="AlphaFoldDB" id="L8X4W0"/>
<dbReference type="Proteomes" id="UP000011668">
    <property type="component" value="Unassembled WGS sequence"/>
</dbReference>
<organism evidence="1 2">
    <name type="scientific">Thanatephorus cucumeris (strain AG1-IA)</name>
    <name type="common">Rice sheath blight fungus</name>
    <name type="synonym">Rhizoctonia solani</name>
    <dbReference type="NCBI Taxonomy" id="983506"/>
    <lineage>
        <taxon>Eukaryota</taxon>
        <taxon>Fungi</taxon>
        <taxon>Dikarya</taxon>
        <taxon>Basidiomycota</taxon>
        <taxon>Agaricomycotina</taxon>
        <taxon>Agaricomycetes</taxon>
        <taxon>Cantharellales</taxon>
        <taxon>Ceratobasidiaceae</taxon>
        <taxon>Rhizoctonia</taxon>
        <taxon>Rhizoctonia solani AG-1</taxon>
    </lineage>
</organism>
<keyword evidence="2" id="KW-1185">Reference proteome</keyword>